<reference evidence="2" key="1">
    <citation type="submission" date="2021-12" db="EMBL/GenBank/DDBJ databases">
        <authorList>
            <person name="King R."/>
        </authorList>
    </citation>
    <scope>NUCLEOTIDE SEQUENCE</scope>
</reference>
<name>A0A9N8KUU1_CHRIL</name>
<feature type="region of interest" description="Disordered" evidence="1">
    <location>
        <begin position="1"/>
        <end position="27"/>
    </location>
</feature>
<dbReference type="EMBL" id="LR824022">
    <property type="protein sequence ID" value="CAD0203575.1"/>
    <property type="molecule type" value="Genomic_DNA"/>
</dbReference>
<feature type="compositionally biased region" description="Basic and acidic residues" evidence="1">
    <location>
        <begin position="1"/>
        <end position="14"/>
    </location>
</feature>
<organism evidence="2 3">
    <name type="scientific">Chrysodeixis includens</name>
    <name type="common">Soybean looper</name>
    <name type="synonym">Pseudoplusia includens</name>
    <dbReference type="NCBI Taxonomy" id="689277"/>
    <lineage>
        <taxon>Eukaryota</taxon>
        <taxon>Metazoa</taxon>
        <taxon>Ecdysozoa</taxon>
        <taxon>Arthropoda</taxon>
        <taxon>Hexapoda</taxon>
        <taxon>Insecta</taxon>
        <taxon>Pterygota</taxon>
        <taxon>Neoptera</taxon>
        <taxon>Endopterygota</taxon>
        <taxon>Lepidoptera</taxon>
        <taxon>Glossata</taxon>
        <taxon>Ditrysia</taxon>
        <taxon>Noctuoidea</taxon>
        <taxon>Noctuidae</taxon>
        <taxon>Plusiinae</taxon>
        <taxon>Chrysodeixis</taxon>
    </lineage>
</organism>
<dbReference type="AlphaFoldDB" id="A0A9N8KUU1"/>
<evidence type="ECO:0000313" key="3">
    <source>
        <dbReference type="Proteomes" id="UP001154114"/>
    </source>
</evidence>
<accession>A0A9N8KUU1</accession>
<keyword evidence="3" id="KW-1185">Reference proteome</keyword>
<protein>
    <submittedName>
        <fullName evidence="2">Uncharacterized protein</fullName>
    </submittedName>
</protein>
<proteinExistence type="predicted"/>
<evidence type="ECO:0000313" key="2">
    <source>
        <dbReference type="EMBL" id="CAD0203575.1"/>
    </source>
</evidence>
<evidence type="ECO:0000256" key="1">
    <source>
        <dbReference type="SAM" id="MobiDB-lite"/>
    </source>
</evidence>
<dbReference type="OrthoDB" id="27325at2759"/>
<dbReference type="Proteomes" id="UP001154114">
    <property type="component" value="Chromosome 19"/>
</dbReference>
<sequence>MGTVERAGDDHTSEVESGEEEEIVGGGELAHHLMKRRIRTLTKTLGRRKCPTRRIDARRLSDRPLALYIASLAARCGSTASLARVVGP</sequence>
<gene>
    <name evidence="2" type="ORF">CINC_LOCUS5223</name>
</gene>